<sequence>MTLLGASKLMSFVVLLAILLLLMPSTLGSASQPSIILGRKLFQYPGGRGYGYADGESIYKKYPGGGGYRKRP</sequence>
<proteinExistence type="predicted"/>
<comment type="caution">
    <text evidence="2">The sequence shown here is derived from an EMBL/GenBank/DDBJ whole genome shotgun (WGS) entry which is preliminary data.</text>
</comment>
<keyword evidence="1" id="KW-0732">Signal</keyword>
<dbReference type="EMBL" id="QZWG01000006">
    <property type="protein sequence ID" value="RZC07341.1"/>
    <property type="molecule type" value="Genomic_DNA"/>
</dbReference>
<organism evidence="2 3">
    <name type="scientific">Glycine soja</name>
    <name type="common">Wild soybean</name>
    <dbReference type="NCBI Taxonomy" id="3848"/>
    <lineage>
        <taxon>Eukaryota</taxon>
        <taxon>Viridiplantae</taxon>
        <taxon>Streptophyta</taxon>
        <taxon>Embryophyta</taxon>
        <taxon>Tracheophyta</taxon>
        <taxon>Spermatophyta</taxon>
        <taxon>Magnoliopsida</taxon>
        <taxon>eudicotyledons</taxon>
        <taxon>Gunneridae</taxon>
        <taxon>Pentapetalae</taxon>
        <taxon>rosids</taxon>
        <taxon>fabids</taxon>
        <taxon>Fabales</taxon>
        <taxon>Fabaceae</taxon>
        <taxon>Papilionoideae</taxon>
        <taxon>50 kb inversion clade</taxon>
        <taxon>NPAAA clade</taxon>
        <taxon>indigoferoid/millettioid clade</taxon>
        <taxon>Phaseoleae</taxon>
        <taxon>Glycine</taxon>
        <taxon>Glycine subgen. Soja</taxon>
    </lineage>
</organism>
<dbReference type="Proteomes" id="UP000289340">
    <property type="component" value="Chromosome 6"/>
</dbReference>
<name>A0A445K968_GLYSO</name>
<evidence type="ECO:0000313" key="2">
    <source>
        <dbReference type="EMBL" id="RZC07341.1"/>
    </source>
</evidence>
<feature type="signal peptide" evidence="1">
    <location>
        <begin position="1"/>
        <end position="28"/>
    </location>
</feature>
<evidence type="ECO:0000256" key="1">
    <source>
        <dbReference type="SAM" id="SignalP"/>
    </source>
</evidence>
<feature type="chain" id="PRO_5019190910" evidence="1">
    <location>
        <begin position="29"/>
        <end position="72"/>
    </location>
</feature>
<protein>
    <submittedName>
        <fullName evidence="2">Uncharacterized protein</fullName>
    </submittedName>
</protein>
<keyword evidence="3" id="KW-1185">Reference proteome</keyword>
<dbReference type="AlphaFoldDB" id="A0A445K968"/>
<reference evidence="2 3" key="1">
    <citation type="submission" date="2018-09" db="EMBL/GenBank/DDBJ databases">
        <title>A high-quality reference genome of wild soybean provides a powerful tool to mine soybean genomes.</title>
        <authorList>
            <person name="Xie M."/>
            <person name="Chung C.Y.L."/>
            <person name="Li M.-W."/>
            <person name="Wong F.-L."/>
            <person name="Chan T.-F."/>
            <person name="Lam H.-M."/>
        </authorList>
    </citation>
    <scope>NUCLEOTIDE SEQUENCE [LARGE SCALE GENOMIC DNA]</scope>
    <source>
        <strain evidence="3">cv. W05</strain>
        <tissue evidence="2">Hypocotyl of etiolated seedlings</tissue>
    </source>
</reference>
<accession>A0A445K968</accession>
<gene>
    <name evidence="2" type="ORF">D0Y65_014603</name>
</gene>
<evidence type="ECO:0000313" key="3">
    <source>
        <dbReference type="Proteomes" id="UP000289340"/>
    </source>
</evidence>